<evidence type="ECO:0000313" key="2">
    <source>
        <dbReference type="EMBL" id="KAF5175126.1"/>
    </source>
</evidence>
<proteinExistence type="predicted"/>
<dbReference type="Pfam" id="PF11883">
    <property type="entry name" value="DUF3403"/>
    <property type="match status" value="1"/>
</dbReference>
<evidence type="ECO:0000313" key="3">
    <source>
        <dbReference type="Proteomes" id="UP000554482"/>
    </source>
</evidence>
<dbReference type="GO" id="GO:0005524">
    <property type="term" value="F:ATP binding"/>
    <property type="evidence" value="ECO:0007669"/>
    <property type="project" value="InterPro"/>
</dbReference>
<dbReference type="Pfam" id="PF07714">
    <property type="entry name" value="PK_Tyr_Ser-Thr"/>
    <property type="match status" value="1"/>
</dbReference>
<reference evidence="2 3" key="1">
    <citation type="submission" date="2020-06" db="EMBL/GenBank/DDBJ databases">
        <title>Transcriptomic and genomic resources for Thalictrum thalictroides and T. hernandezii: Facilitating candidate gene discovery in an emerging model plant lineage.</title>
        <authorList>
            <person name="Arias T."/>
            <person name="Riano-Pachon D.M."/>
            <person name="Di Stilio V.S."/>
        </authorList>
    </citation>
    <scope>NUCLEOTIDE SEQUENCE [LARGE SCALE GENOMIC DNA]</scope>
    <source>
        <strain evidence="3">cv. WT478/WT964</strain>
        <tissue evidence="2">Leaves</tissue>
    </source>
</reference>
<sequence length="173" mass="19082">MARIFGENQNQANTRRVVGTHGYMAPEYAMEGLFSVKSDVYSFGVVLLEILSGKRCTGFYLTEHAQSLLTYAWDLWNTDRGMDFIDPLLKIDSCSKLEVLRCMHIGLICVQEDAADRPTMSHVLSTLETESIQLPIPTQPAFSVRKISTRASPSTNSSVCSVNGITLSGVSAR</sequence>
<feature type="domain" description="Protein kinase" evidence="1">
    <location>
        <begin position="1"/>
        <end position="142"/>
    </location>
</feature>
<keyword evidence="2" id="KW-0675">Receptor</keyword>
<dbReference type="FunFam" id="1.10.510.10:FF:001722">
    <property type="entry name" value="G-type lectin S-receptor-like serine/threonine-protein kinase B120"/>
    <property type="match status" value="1"/>
</dbReference>
<dbReference type="EMBL" id="JABWDY010044453">
    <property type="protein sequence ID" value="KAF5175126.1"/>
    <property type="molecule type" value="Genomic_DNA"/>
</dbReference>
<evidence type="ECO:0000259" key="1">
    <source>
        <dbReference type="PROSITE" id="PS50011"/>
    </source>
</evidence>
<organism evidence="2 3">
    <name type="scientific">Thalictrum thalictroides</name>
    <name type="common">Rue-anemone</name>
    <name type="synonym">Anemone thalictroides</name>
    <dbReference type="NCBI Taxonomy" id="46969"/>
    <lineage>
        <taxon>Eukaryota</taxon>
        <taxon>Viridiplantae</taxon>
        <taxon>Streptophyta</taxon>
        <taxon>Embryophyta</taxon>
        <taxon>Tracheophyta</taxon>
        <taxon>Spermatophyta</taxon>
        <taxon>Magnoliopsida</taxon>
        <taxon>Ranunculales</taxon>
        <taxon>Ranunculaceae</taxon>
        <taxon>Thalictroideae</taxon>
        <taxon>Thalictrum</taxon>
    </lineage>
</organism>
<comment type="caution">
    <text evidence="2">The sequence shown here is derived from an EMBL/GenBank/DDBJ whole genome shotgun (WGS) entry which is preliminary data.</text>
</comment>
<dbReference type="PROSITE" id="PS50011">
    <property type="entry name" value="PROTEIN_KINASE_DOM"/>
    <property type="match status" value="1"/>
</dbReference>
<keyword evidence="2" id="KW-0418">Kinase</keyword>
<dbReference type="SUPFAM" id="SSF56112">
    <property type="entry name" value="Protein kinase-like (PK-like)"/>
    <property type="match status" value="1"/>
</dbReference>
<dbReference type="PANTHER" id="PTHR27006">
    <property type="entry name" value="PROMASTIGOTE SURFACE ANTIGEN PROTEIN PSA"/>
    <property type="match status" value="1"/>
</dbReference>
<dbReference type="AlphaFoldDB" id="A0A7J6URH1"/>
<dbReference type="OrthoDB" id="4062651at2759"/>
<dbReference type="InterPro" id="IPR011009">
    <property type="entry name" value="Kinase-like_dom_sf"/>
</dbReference>
<dbReference type="PANTHER" id="PTHR27006:SF606">
    <property type="entry name" value="INTERLEUKIN-1 RECEPTOR-ASSOCIATED KINASE 4"/>
    <property type="match status" value="1"/>
</dbReference>
<dbReference type="Gene3D" id="1.10.510.10">
    <property type="entry name" value="Transferase(Phosphotransferase) domain 1"/>
    <property type="match status" value="1"/>
</dbReference>
<keyword evidence="2" id="KW-0808">Transferase</keyword>
<dbReference type="InterPro" id="IPR001245">
    <property type="entry name" value="Ser-Thr/Tyr_kinase_cat_dom"/>
</dbReference>
<dbReference type="GO" id="GO:0004674">
    <property type="term" value="F:protein serine/threonine kinase activity"/>
    <property type="evidence" value="ECO:0007669"/>
    <property type="project" value="InterPro"/>
</dbReference>
<protein>
    <submittedName>
        <fullName evidence="2">Cysteine-rich receptor-kinase-like protein</fullName>
    </submittedName>
</protein>
<accession>A0A7J6URH1</accession>
<gene>
    <name evidence="2" type="ORF">FRX31_035287</name>
</gene>
<dbReference type="InterPro" id="IPR021820">
    <property type="entry name" value="S-locus_recpt_kinase_C"/>
</dbReference>
<dbReference type="InterPro" id="IPR000719">
    <property type="entry name" value="Prot_kinase_dom"/>
</dbReference>
<dbReference type="Proteomes" id="UP000554482">
    <property type="component" value="Unassembled WGS sequence"/>
</dbReference>
<keyword evidence="3" id="KW-1185">Reference proteome</keyword>
<name>A0A7J6URH1_THATH</name>